<feature type="signal peptide" evidence="2">
    <location>
        <begin position="1"/>
        <end position="21"/>
    </location>
</feature>
<name>A0A917ST01_9RHOB</name>
<evidence type="ECO:0000313" key="4">
    <source>
        <dbReference type="Proteomes" id="UP000649829"/>
    </source>
</evidence>
<evidence type="ECO:0008006" key="5">
    <source>
        <dbReference type="Google" id="ProtNLM"/>
    </source>
</evidence>
<feature type="chain" id="PRO_5037265055" description="Excinuclease ABC subunit A" evidence="2">
    <location>
        <begin position="22"/>
        <end position="130"/>
    </location>
</feature>
<comment type="caution">
    <text evidence="3">The sequence shown here is derived from an EMBL/GenBank/DDBJ whole genome shotgun (WGS) entry which is preliminary data.</text>
</comment>
<proteinExistence type="predicted"/>
<keyword evidence="4" id="KW-1185">Reference proteome</keyword>
<gene>
    <name evidence="3" type="ORF">GCM10011534_14500</name>
</gene>
<dbReference type="AlphaFoldDB" id="A0A917ST01"/>
<reference evidence="3" key="1">
    <citation type="journal article" date="2014" name="Int. J. Syst. Evol. Microbiol.">
        <title>Complete genome sequence of Corynebacterium casei LMG S-19264T (=DSM 44701T), isolated from a smear-ripened cheese.</title>
        <authorList>
            <consortium name="US DOE Joint Genome Institute (JGI-PGF)"/>
            <person name="Walter F."/>
            <person name="Albersmeier A."/>
            <person name="Kalinowski J."/>
            <person name="Ruckert C."/>
        </authorList>
    </citation>
    <scope>NUCLEOTIDE SEQUENCE</scope>
    <source>
        <strain evidence="3">CGMCC 1.6293</strain>
    </source>
</reference>
<keyword evidence="2" id="KW-0732">Signal</keyword>
<evidence type="ECO:0000256" key="2">
    <source>
        <dbReference type="SAM" id="SignalP"/>
    </source>
</evidence>
<protein>
    <recommendedName>
        <fullName evidence="5">Excinuclease ABC subunit A</fullName>
    </recommendedName>
</protein>
<organism evidence="3 4">
    <name type="scientific">Pseudooceanicola nanhaiensis</name>
    <dbReference type="NCBI Taxonomy" id="375761"/>
    <lineage>
        <taxon>Bacteria</taxon>
        <taxon>Pseudomonadati</taxon>
        <taxon>Pseudomonadota</taxon>
        <taxon>Alphaproteobacteria</taxon>
        <taxon>Rhodobacterales</taxon>
        <taxon>Paracoccaceae</taxon>
        <taxon>Pseudooceanicola</taxon>
    </lineage>
</organism>
<dbReference type="EMBL" id="BMLF01000001">
    <property type="protein sequence ID" value="GGL93503.1"/>
    <property type="molecule type" value="Genomic_DNA"/>
</dbReference>
<dbReference type="RefSeq" id="WP_028286274.1">
    <property type="nucleotide sequence ID" value="NZ_BMLF01000001.1"/>
</dbReference>
<dbReference type="Proteomes" id="UP000649829">
    <property type="component" value="Unassembled WGS sequence"/>
</dbReference>
<evidence type="ECO:0000313" key="3">
    <source>
        <dbReference type="EMBL" id="GGL93503.1"/>
    </source>
</evidence>
<reference evidence="3" key="2">
    <citation type="submission" date="2020-09" db="EMBL/GenBank/DDBJ databases">
        <authorList>
            <person name="Sun Q."/>
            <person name="Zhou Y."/>
        </authorList>
    </citation>
    <scope>NUCLEOTIDE SEQUENCE</scope>
    <source>
        <strain evidence="3">CGMCC 1.6293</strain>
    </source>
</reference>
<accession>A0A917ST01</accession>
<sequence length="130" mass="13961">MKMRPALAIAALAVIATPALADPGGKGKGHKFKGHGQSEASFCPPGLAKKGNGCRPPGLAKKDTRADDYRYRVGDRIVDYDNVVLIRDPGRYGLDPYGTYYRADDYVIRVDRETNQVLALVGLVSAILGG</sequence>
<feature type="region of interest" description="Disordered" evidence="1">
    <location>
        <begin position="26"/>
        <end position="62"/>
    </location>
</feature>
<evidence type="ECO:0000256" key="1">
    <source>
        <dbReference type="SAM" id="MobiDB-lite"/>
    </source>
</evidence>